<feature type="compositionally biased region" description="Polar residues" evidence="1">
    <location>
        <begin position="1"/>
        <end position="25"/>
    </location>
</feature>
<sequence length="117" mass="13511">MNQENNRSMIQSKKNNNKRTSQNLNCEKHKKKPETKNQTTPNHNRRNNTKGTFDCGKDCEKTHPHTQIHTHTAYSPAAWTEGGRKCCWEEPWAACLNISITTSEITGGKLKYHHHKN</sequence>
<dbReference type="Proteomes" id="UP001469553">
    <property type="component" value="Unassembled WGS sequence"/>
</dbReference>
<organism evidence="2 3">
    <name type="scientific">Ameca splendens</name>
    <dbReference type="NCBI Taxonomy" id="208324"/>
    <lineage>
        <taxon>Eukaryota</taxon>
        <taxon>Metazoa</taxon>
        <taxon>Chordata</taxon>
        <taxon>Craniata</taxon>
        <taxon>Vertebrata</taxon>
        <taxon>Euteleostomi</taxon>
        <taxon>Actinopterygii</taxon>
        <taxon>Neopterygii</taxon>
        <taxon>Teleostei</taxon>
        <taxon>Neoteleostei</taxon>
        <taxon>Acanthomorphata</taxon>
        <taxon>Ovalentaria</taxon>
        <taxon>Atherinomorphae</taxon>
        <taxon>Cyprinodontiformes</taxon>
        <taxon>Goodeidae</taxon>
        <taxon>Ameca</taxon>
    </lineage>
</organism>
<reference evidence="2 3" key="1">
    <citation type="submission" date="2021-06" db="EMBL/GenBank/DDBJ databases">
        <authorList>
            <person name="Palmer J.M."/>
        </authorList>
    </citation>
    <scope>NUCLEOTIDE SEQUENCE [LARGE SCALE GENOMIC DNA]</scope>
    <source>
        <strain evidence="2 3">AS_MEX2019</strain>
        <tissue evidence="2">Muscle</tissue>
    </source>
</reference>
<dbReference type="EMBL" id="JAHRIP010078873">
    <property type="protein sequence ID" value="MEQ2312385.1"/>
    <property type="molecule type" value="Genomic_DNA"/>
</dbReference>
<accession>A0ABV1A1T4</accession>
<keyword evidence="3" id="KW-1185">Reference proteome</keyword>
<name>A0ABV1A1T4_9TELE</name>
<comment type="caution">
    <text evidence="2">The sequence shown here is derived from an EMBL/GenBank/DDBJ whole genome shotgun (WGS) entry which is preliminary data.</text>
</comment>
<evidence type="ECO:0000313" key="3">
    <source>
        <dbReference type="Proteomes" id="UP001469553"/>
    </source>
</evidence>
<evidence type="ECO:0000313" key="2">
    <source>
        <dbReference type="EMBL" id="MEQ2312385.1"/>
    </source>
</evidence>
<feature type="region of interest" description="Disordered" evidence="1">
    <location>
        <begin position="1"/>
        <end position="52"/>
    </location>
</feature>
<gene>
    <name evidence="2" type="ORF">AMECASPLE_030469</name>
</gene>
<evidence type="ECO:0000256" key="1">
    <source>
        <dbReference type="SAM" id="MobiDB-lite"/>
    </source>
</evidence>
<protein>
    <submittedName>
        <fullName evidence="2">Uncharacterized protein</fullName>
    </submittedName>
</protein>
<proteinExistence type="predicted"/>